<dbReference type="AntiFam" id="ANF00261">
    <property type="entry name" value="Protein of unknown function (DUF1534)"/>
</dbReference>
<dbReference type="AlphaFoldDB" id="A0AAJ4AZE2"/>
<sequence length="105" mass="12049">MRRRQVCLVAAGLVKSAGVLADTCHSSRSCRHLSFLTAQWNALRDALRHGFMPCRLFRRGRRASRTAYPRGAWARWCFPMPDSSSYCPLVFSRPRLRWLTPDAPV</sequence>
<feature type="chain" id="PRO_5042561163" evidence="1">
    <location>
        <begin position="22"/>
        <end position="105"/>
    </location>
</feature>
<dbReference type="EMBL" id="CP047267">
    <property type="protein sequence ID" value="QHF06951.1"/>
    <property type="molecule type" value="Genomic_DNA"/>
</dbReference>
<feature type="signal peptide" evidence="1">
    <location>
        <begin position="1"/>
        <end position="21"/>
    </location>
</feature>
<accession>A0AAJ4AZE2</accession>
<name>A0AAJ4AZE2_PSESX</name>
<proteinExistence type="predicted"/>
<evidence type="ECO:0000256" key="1">
    <source>
        <dbReference type="SAM" id="SignalP"/>
    </source>
</evidence>
<reference evidence="2 3" key="1">
    <citation type="journal article" date="2014" name="Genome Announc.">
        <title>Draft Genome Sequences of a Phylogenetically Diverse Suite of Pseudomonas syringae Strains from Multiple Source Populations.</title>
        <authorList>
            <person name="Baltrus D.A."/>
            <person name="Yourstone S."/>
            <person name="Lind A."/>
            <person name="Guilbaud C."/>
            <person name="Sands D.C."/>
            <person name="Jones C.D."/>
            <person name="Morris C.E."/>
            <person name="Dangl J.L."/>
        </authorList>
    </citation>
    <scope>NUCLEOTIDE SEQUENCE [LARGE SCALE GENOMIC DNA]</scope>
    <source>
        <strain evidence="2 3">UB303</strain>
    </source>
</reference>
<dbReference type="Proteomes" id="UP000464688">
    <property type="component" value="Chromosome"/>
</dbReference>
<protein>
    <submittedName>
        <fullName evidence="2">DUF1534 domain-containing protein</fullName>
    </submittedName>
</protein>
<evidence type="ECO:0000313" key="2">
    <source>
        <dbReference type="EMBL" id="QHF06951.1"/>
    </source>
</evidence>
<organism evidence="2 3">
    <name type="scientific">Pseudomonas syringae UB303</name>
    <dbReference type="NCBI Taxonomy" id="1357287"/>
    <lineage>
        <taxon>Bacteria</taxon>
        <taxon>Pseudomonadati</taxon>
        <taxon>Pseudomonadota</taxon>
        <taxon>Gammaproteobacteria</taxon>
        <taxon>Pseudomonadales</taxon>
        <taxon>Pseudomonadaceae</taxon>
        <taxon>Pseudomonas</taxon>
        <taxon>Pseudomonas syringae</taxon>
    </lineage>
</organism>
<keyword evidence="1" id="KW-0732">Signal</keyword>
<evidence type="ECO:0000313" key="3">
    <source>
        <dbReference type="Proteomes" id="UP000464688"/>
    </source>
</evidence>
<gene>
    <name evidence="2" type="ORF">N026_05430</name>
</gene>